<dbReference type="GO" id="GO:0003676">
    <property type="term" value="F:nucleic acid binding"/>
    <property type="evidence" value="ECO:0007669"/>
    <property type="project" value="InterPro"/>
</dbReference>
<reference evidence="2" key="1">
    <citation type="submission" date="2020-10" db="EMBL/GenBank/DDBJ databases">
        <authorList>
            <person name="Gilroy R."/>
        </authorList>
    </citation>
    <scope>NUCLEOTIDE SEQUENCE</scope>
    <source>
        <strain evidence="2">ChiW13-3771</strain>
    </source>
</reference>
<reference evidence="2" key="2">
    <citation type="journal article" date="2021" name="PeerJ">
        <title>Extensive microbial diversity within the chicken gut microbiome revealed by metagenomics and culture.</title>
        <authorList>
            <person name="Gilroy R."/>
            <person name="Ravi A."/>
            <person name="Getino M."/>
            <person name="Pursley I."/>
            <person name="Horton D.L."/>
            <person name="Alikhan N.F."/>
            <person name="Baker D."/>
            <person name="Gharbi K."/>
            <person name="Hall N."/>
            <person name="Watson M."/>
            <person name="Adriaenssens E.M."/>
            <person name="Foster-Nyarko E."/>
            <person name="Jarju S."/>
            <person name="Secka A."/>
            <person name="Antonio M."/>
            <person name="Oren A."/>
            <person name="Chaudhuri R.R."/>
            <person name="La Ragione R."/>
            <person name="Hildebrand F."/>
            <person name="Pallen M.J."/>
        </authorList>
    </citation>
    <scope>NUCLEOTIDE SEQUENCE</scope>
    <source>
        <strain evidence="2">ChiW13-3771</strain>
    </source>
</reference>
<dbReference type="CDD" id="cd00085">
    <property type="entry name" value="HNHc"/>
    <property type="match status" value="1"/>
</dbReference>
<keyword evidence="2" id="KW-0255">Endonuclease</keyword>
<evidence type="ECO:0000259" key="1">
    <source>
        <dbReference type="SMART" id="SM00507"/>
    </source>
</evidence>
<evidence type="ECO:0000313" key="2">
    <source>
        <dbReference type="EMBL" id="HIR88248.1"/>
    </source>
</evidence>
<evidence type="ECO:0000313" key="3">
    <source>
        <dbReference type="Proteomes" id="UP000824201"/>
    </source>
</evidence>
<accession>A0A9D1EE55</accession>
<protein>
    <submittedName>
        <fullName evidence="2">HNH endonuclease</fullName>
    </submittedName>
</protein>
<dbReference type="GO" id="GO:0004519">
    <property type="term" value="F:endonuclease activity"/>
    <property type="evidence" value="ECO:0007669"/>
    <property type="project" value="UniProtKB-KW"/>
</dbReference>
<keyword evidence="2" id="KW-0540">Nuclease</keyword>
<dbReference type="GO" id="GO:0008270">
    <property type="term" value="F:zinc ion binding"/>
    <property type="evidence" value="ECO:0007669"/>
    <property type="project" value="InterPro"/>
</dbReference>
<comment type="caution">
    <text evidence="2">The sequence shown here is derived from an EMBL/GenBank/DDBJ whole genome shotgun (WGS) entry which is preliminary data.</text>
</comment>
<feature type="domain" description="HNH nuclease" evidence="1">
    <location>
        <begin position="12"/>
        <end position="61"/>
    </location>
</feature>
<dbReference type="InterPro" id="IPR003615">
    <property type="entry name" value="HNH_nuc"/>
</dbReference>
<dbReference type="Gene3D" id="1.10.30.50">
    <property type="match status" value="1"/>
</dbReference>
<sequence>MSKYREYVHTLAQNEGKRRDYNVCQVCGSTVKPEGHHMIQYLYGGAANEENIITLCQKCHKQVHRGNIDIMKF</sequence>
<proteinExistence type="predicted"/>
<dbReference type="Pfam" id="PF01844">
    <property type="entry name" value="HNH"/>
    <property type="match status" value="1"/>
</dbReference>
<dbReference type="InterPro" id="IPR002711">
    <property type="entry name" value="HNH"/>
</dbReference>
<dbReference type="EMBL" id="DVHN01000052">
    <property type="protein sequence ID" value="HIR88248.1"/>
    <property type="molecule type" value="Genomic_DNA"/>
</dbReference>
<keyword evidence="2" id="KW-0378">Hydrolase</keyword>
<name>A0A9D1EE55_9FIRM</name>
<dbReference type="Proteomes" id="UP000824201">
    <property type="component" value="Unassembled WGS sequence"/>
</dbReference>
<dbReference type="SMART" id="SM00507">
    <property type="entry name" value="HNHc"/>
    <property type="match status" value="1"/>
</dbReference>
<dbReference type="AlphaFoldDB" id="A0A9D1EE55"/>
<organism evidence="2 3">
    <name type="scientific">Candidatus Fimimorpha faecalis</name>
    <dbReference type="NCBI Taxonomy" id="2840824"/>
    <lineage>
        <taxon>Bacteria</taxon>
        <taxon>Bacillati</taxon>
        <taxon>Bacillota</taxon>
        <taxon>Clostridia</taxon>
        <taxon>Eubacteriales</taxon>
        <taxon>Candidatus Fimimorpha</taxon>
    </lineage>
</organism>
<gene>
    <name evidence="2" type="ORF">IAC96_04780</name>
</gene>